<organism evidence="5 6">
    <name type="scientific">Aspergillus lucknowensis</name>
    <dbReference type="NCBI Taxonomy" id="176173"/>
    <lineage>
        <taxon>Eukaryota</taxon>
        <taxon>Fungi</taxon>
        <taxon>Dikarya</taxon>
        <taxon>Ascomycota</taxon>
        <taxon>Pezizomycotina</taxon>
        <taxon>Eurotiomycetes</taxon>
        <taxon>Eurotiomycetidae</taxon>
        <taxon>Eurotiales</taxon>
        <taxon>Aspergillaceae</taxon>
        <taxon>Aspergillus</taxon>
        <taxon>Aspergillus subgen. Nidulantes</taxon>
    </lineage>
</organism>
<keyword evidence="6" id="KW-1185">Reference proteome</keyword>
<dbReference type="PANTHER" id="PTHR43775">
    <property type="entry name" value="FATTY ACID SYNTHASE"/>
    <property type="match status" value="1"/>
</dbReference>
<protein>
    <recommendedName>
        <fullName evidence="4">Carrier domain-containing protein</fullName>
    </recommendedName>
</protein>
<evidence type="ECO:0000313" key="6">
    <source>
        <dbReference type="Proteomes" id="UP001610432"/>
    </source>
</evidence>
<evidence type="ECO:0000313" key="5">
    <source>
        <dbReference type="EMBL" id="KAL2867380.1"/>
    </source>
</evidence>
<evidence type="ECO:0000256" key="3">
    <source>
        <dbReference type="SAM" id="MobiDB-lite"/>
    </source>
</evidence>
<comment type="caution">
    <text evidence="5">The sequence shown here is derived from an EMBL/GenBank/DDBJ whole genome shotgun (WGS) entry which is preliminary data.</text>
</comment>
<evidence type="ECO:0000256" key="1">
    <source>
        <dbReference type="ARBA" id="ARBA00022450"/>
    </source>
</evidence>
<evidence type="ECO:0000259" key="4">
    <source>
        <dbReference type="PROSITE" id="PS50075"/>
    </source>
</evidence>
<reference evidence="5 6" key="1">
    <citation type="submission" date="2024-07" db="EMBL/GenBank/DDBJ databases">
        <title>Section-level genome sequencing and comparative genomics of Aspergillus sections Usti and Cavernicolus.</title>
        <authorList>
            <consortium name="Lawrence Berkeley National Laboratory"/>
            <person name="Nybo J.L."/>
            <person name="Vesth T.C."/>
            <person name="Theobald S."/>
            <person name="Frisvad J.C."/>
            <person name="Larsen T.O."/>
            <person name="Kjaerboelling I."/>
            <person name="Rothschild-Mancinelli K."/>
            <person name="Lyhne E.K."/>
            <person name="Kogle M.E."/>
            <person name="Barry K."/>
            <person name="Clum A."/>
            <person name="Na H."/>
            <person name="Ledsgaard L."/>
            <person name="Lin J."/>
            <person name="Lipzen A."/>
            <person name="Kuo A."/>
            <person name="Riley R."/>
            <person name="Mondo S."/>
            <person name="Labutti K."/>
            <person name="Haridas S."/>
            <person name="Pangalinan J."/>
            <person name="Salamov A.A."/>
            <person name="Simmons B.A."/>
            <person name="Magnuson J.K."/>
            <person name="Chen J."/>
            <person name="Drula E."/>
            <person name="Henrissat B."/>
            <person name="Wiebenga A."/>
            <person name="Lubbers R.J."/>
            <person name="Gomes A.C."/>
            <person name="Macurrencykelacurrency M.R."/>
            <person name="Stajich J."/>
            <person name="Grigoriev I.V."/>
            <person name="Mortensen U.H."/>
            <person name="De Vries R.P."/>
            <person name="Baker S.E."/>
            <person name="Andersen M.R."/>
        </authorList>
    </citation>
    <scope>NUCLEOTIDE SEQUENCE [LARGE SCALE GENOMIC DNA]</scope>
    <source>
        <strain evidence="5 6">CBS 449.75</strain>
    </source>
</reference>
<evidence type="ECO:0000256" key="2">
    <source>
        <dbReference type="ARBA" id="ARBA00022553"/>
    </source>
</evidence>
<dbReference type="InterPro" id="IPR006162">
    <property type="entry name" value="Ppantetheine_attach_site"/>
</dbReference>
<accession>A0ABR4LS55</accession>
<feature type="region of interest" description="Disordered" evidence="3">
    <location>
        <begin position="89"/>
        <end position="142"/>
    </location>
</feature>
<gene>
    <name evidence="5" type="ORF">BJX67DRAFT_381092</name>
</gene>
<dbReference type="RefSeq" id="XP_070886359.1">
    <property type="nucleotide sequence ID" value="XM_071032954.1"/>
</dbReference>
<dbReference type="Gene3D" id="3.30.160.60">
    <property type="entry name" value="Classic Zinc Finger"/>
    <property type="match status" value="1"/>
</dbReference>
<dbReference type="EMBL" id="JBFXLQ010000019">
    <property type="protein sequence ID" value="KAL2867380.1"/>
    <property type="molecule type" value="Genomic_DNA"/>
</dbReference>
<dbReference type="InterPro" id="IPR036736">
    <property type="entry name" value="ACP-like_sf"/>
</dbReference>
<keyword evidence="1" id="KW-0596">Phosphopantetheine</keyword>
<dbReference type="PANTHER" id="PTHR43775:SF29">
    <property type="entry name" value="ASPERFURANONE POLYKETIDE SYNTHASE AFOG-RELATED"/>
    <property type="match status" value="1"/>
</dbReference>
<feature type="domain" description="Carrier" evidence="4">
    <location>
        <begin position="306"/>
        <end position="383"/>
    </location>
</feature>
<dbReference type="GeneID" id="98148026"/>
<feature type="compositionally biased region" description="Low complexity" evidence="3">
    <location>
        <begin position="89"/>
        <end position="102"/>
    </location>
</feature>
<dbReference type="PROSITE" id="PS00012">
    <property type="entry name" value="PHOSPHOPANTETHEINE"/>
    <property type="match status" value="1"/>
</dbReference>
<dbReference type="InterPro" id="IPR050091">
    <property type="entry name" value="PKS_NRPS_Biosynth_Enz"/>
</dbReference>
<dbReference type="PROSITE" id="PS50075">
    <property type="entry name" value="CARRIER"/>
    <property type="match status" value="1"/>
</dbReference>
<proteinExistence type="predicted"/>
<dbReference type="Proteomes" id="UP001610432">
    <property type="component" value="Unassembled WGS sequence"/>
</dbReference>
<name>A0ABR4LS55_9EURO</name>
<dbReference type="InterPro" id="IPR009081">
    <property type="entry name" value="PP-bd_ACP"/>
</dbReference>
<dbReference type="SUPFAM" id="SSF47336">
    <property type="entry name" value="ACP-like"/>
    <property type="match status" value="1"/>
</dbReference>
<keyword evidence="2" id="KW-0597">Phosphoprotein</keyword>
<sequence>MARPANDSNPPEDYVTLNYDPRIIPFRRDQGSASSGLQTATRYPHGGQLSHCFSFEPPEANNPEIWLTAAPDTHTGPARQPTTAAFLAASPSSPHSAYSYTAQDQASSDASGRFSLSPHEPPIQEAEAHGAPMAHTASQESVLSQWDRNIAQRQNPARVLQCKWEGCDSSVTFSGEATLMRHLKTVHVSPETAIQQSGVDVSELLAKFPHLAPVMVRQSEVRRALRAALRGRTLNNAPLPHQVIVGISDEMQPDDGEATNLSTSWQSDPKFSHRIRRRSDAVATTTPQQTRVDYAQAIRAANTTEAARLVVEDALRLNIANAIASEFENITVEKPVTAYGVDSLRATELRNWASQHFDSQVSIFDILRPEPIYRLASVILSKSPFGGSNARTTDTQVAGSRD</sequence>